<dbReference type="InterPro" id="IPR011701">
    <property type="entry name" value="MFS"/>
</dbReference>
<dbReference type="NCBIfam" id="TIGR00711">
    <property type="entry name" value="efflux_EmrB"/>
    <property type="match status" value="1"/>
</dbReference>
<feature type="transmembrane region" description="Helical" evidence="7">
    <location>
        <begin position="12"/>
        <end position="35"/>
    </location>
</feature>
<feature type="transmembrane region" description="Helical" evidence="7">
    <location>
        <begin position="403"/>
        <end position="420"/>
    </location>
</feature>
<dbReference type="PANTHER" id="PTHR42718:SF42">
    <property type="entry name" value="EXPORT PROTEIN"/>
    <property type="match status" value="1"/>
</dbReference>
<comment type="subcellular location">
    <subcellularLocation>
        <location evidence="1">Cell membrane</location>
        <topology evidence="1">Multi-pass membrane protein</topology>
    </subcellularLocation>
</comment>
<keyword evidence="2" id="KW-0813">Transport</keyword>
<organism evidence="9 10">
    <name type="scientific">Patulibacter medicamentivorans</name>
    <dbReference type="NCBI Taxonomy" id="1097667"/>
    <lineage>
        <taxon>Bacteria</taxon>
        <taxon>Bacillati</taxon>
        <taxon>Actinomycetota</taxon>
        <taxon>Thermoleophilia</taxon>
        <taxon>Solirubrobacterales</taxon>
        <taxon>Patulibacteraceae</taxon>
        <taxon>Patulibacter</taxon>
    </lineage>
</organism>
<accession>H0E6C2</accession>
<feature type="transmembrane region" description="Helical" evidence="7">
    <location>
        <begin position="79"/>
        <end position="96"/>
    </location>
</feature>
<evidence type="ECO:0000256" key="7">
    <source>
        <dbReference type="SAM" id="Phobius"/>
    </source>
</evidence>
<evidence type="ECO:0000256" key="2">
    <source>
        <dbReference type="ARBA" id="ARBA00022448"/>
    </source>
</evidence>
<feature type="transmembrane region" description="Helical" evidence="7">
    <location>
        <begin position="165"/>
        <end position="187"/>
    </location>
</feature>
<dbReference type="PRINTS" id="PR01036">
    <property type="entry name" value="TCRTETB"/>
</dbReference>
<dbReference type="GO" id="GO:0022857">
    <property type="term" value="F:transmembrane transporter activity"/>
    <property type="evidence" value="ECO:0007669"/>
    <property type="project" value="InterPro"/>
</dbReference>
<feature type="transmembrane region" description="Helical" evidence="7">
    <location>
        <begin position="306"/>
        <end position="323"/>
    </location>
</feature>
<feature type="transmembrane region" description="Helical" evidence="7">
    <location>
        <begin position="55"/>
        <end position="72"/>
    </location>
</feature>
<feature type="transmembrane region" description="Helical" evidence="7">
    <location>
        <begin position="266"/>
        <end position="286"/>
    </location>
</feature>
<feature type="transmembrane region" description="Helical" evidence="7">
    <location>
        <begin position="199"/>
        <end position="217"/>
    </location>
</feature>
<feature type="transmembrane region" description="Helical" evidence="7">
    <location>
        <begin position="359"/>
        <end position="382"/>
    </location>
</feature>
<keyword evidence="6 7" id="KW-0472">Membrane</keyword>
<dbReference type="InterPro" id="IPR036259">
    <property type="entry name" value="MFS_trans_sf"/>
</dbReference>
<dbReference type="AlphaFoldDB" id="H0E6C2"/>
<evidence type="ECO:0000313" key="9">
    <source>
        <dbReference type="EMBL" id="EHN10766.1"/>
    </source>
</evidence>
<dbReference type="InterPro" id="IPR020846">
    <property type="entry name" value="MFS_dom"/>
</dbReference>
<name>H0E6C2_9ACTN</name>
<dbReference type="Gene3D" id="1.20.1250.20">
    <property type="entry name" value="MFS general substrate transporter like domains"/>
    <property type="match status" value="1"/>
</dbReference>
<feature type="transmembrane region" description="Helical" evidence="7">
    <location>
        <begin position="136"/>
        <end position="159"/>
    </location>
</feature>
<dbReference type="OrthoDB" id="7375466at2"/>
<gene>
    <name evidence="9" type="ORF">PAI11_23720</name>
</gene>
<dbReference type="InterPro" id="IPR004638">
    <property type="entry name" value="EmrB-like"/>
</dbReference>
<dbReference type="SUPFAM" id="SSF103473">
    <property type="entry name" value="MFS general substrate transporter"/>
    <property type="match status" value="1"/>
</dbReference>
<proteinExistence type="predicted"/>
<dbReference type="Proteomes" id="UP000005143">
    <property type="component" value="Unassembled WGS sequence"/>
</dbReference>
<dbReference type="EMBL" id="AGUD01000202">
    <property type="protein sequence ID" value="EHN10766.1"/>
    <property type="molecule type" value="Genomic_DNA"/>
</dbReference>
<feature type="transmembrane region" description="Helical" evidence="7">
    <location>
        <begin position="330"/>
        <end position="347"/>
    </location>
</feature>
<evidence type="ECO:0000256" key="6">
    <source>
        <dbReference type="ARBA" id="ARBA00023136"/>
    </source>
</evidence>
<dbReference type="GO" id="GO:0005886">
    <property type="term" value="C:plasma membrane"/>
    <property type="evidence" value="ECO:0007669"/>
    <property type="project" value="UniProtKB-SubCell"/>
</dbReference>
<feature type="transmembrane region" description="Helical" evidence="7">
    <location>
        <begin position="432"/>
        <end position="453"/>
    </location>
</feature>
<feature type="transmembrane region" description="Helical" evidence="7">
    <location>
        <begin position="108"/>
        <end position="129"/>
    </location>
</feature>
<evidence type="ECO:0000313" key="10">
    <source>
        <dbReference type="Proteomes" id="UP000005143"/>
    </source>
</evidence>
<dbReference type="PANTHER" id="PTHR42718">
    <property type="entry name" value="MAJOR FACILITATOR SUPERFAMILY MULTIDRUG TRANSPORTER MFSC"/>
    <property type="match status" value="1"/>
</dbReference>
<keyword evidence="4 7" id="KW-0812">Transmembrane</keyword>
<keyword evidence="5 7" id="KW-1133">Transmembrane helix</keyword>
<keyword evidence="10" id="KW-1185">Reference proteome</keyword>
<feature type="domain" description="Major facilitator superfamily (MFS) profile" evidence="8">
    <location>
        <begin position="13"/>
        <end position="458"/>
    </location>
</feature>
<dbReference type="CDD" id="cd17321">
    <property type="entry name" value="MFS_MMR_MDR_like"/>
    <property type="match status" value="1"/>
</dbReference>
<comment type="caution">
    <text evidence="9">The sequence shown here is derived from an EMBL/GenBank/DDBJ whole genome shotgun (WGS) entry which is preliminary data.</text>
</comment>
<dbReference type="RefSeq" id="WP_007575246.1">
    <property type="nucleotide sequence ID" value="NZ_AGUD01000202.1"/>
</dbReference>
<evidence type="ECO:0000256" key="5">
    <source>
        <dbReference type="ARBA" id="ARBA00022989"/>
    </source>
</evidence>
<feature type="transmembrane region" description="Helical" evidence="7">
    <location>
        <begin position="223"/>
        <end position="246"/>
    </location>
</feature>
<evidence type="ECO:0000259" key="8">
    <source>
        <dbReference type="PROSITE" id="PS50850"/>
    </source>
</evidence>
<protein>
    <submittedName>
        <fullName evidence="9">Transmembrane efflux protein</fullName>
    </submittedName>
</protein>
<reference evidence="9 10" key="1">
    <citation type="journal article" date="2013" name="Biodegradation">
        <title>Quantitative proteomic analysis of ibuprofen-degrading Patulibacter sp. strain I11.</title>
        <authorList>
            <person name="Almeida B."/>
            <person name="Kjeldal H."/>
            <person name="Lolas I."/>
            <person name="Knudsen A.D."/>
            <person name="Carvalho G."/>
            <person name="Nielsen K.L."/>
            <person name="Barreto Crespo M.T."/>
            <person name="Stensballe A."/>
            <person name="Nielsen J.L."/>
        </authorList>
    </citation>
    <scope>NUCLEOTIDE SEQUENCE [LARGE SCALE GENOMIC DNA]</scope>
    <source>
        <strain evidence="9 10">I11</strain>
    </source>
</reference>
<dbReference type="PATRIC" id="fig|1097667.3.peg.2353"/>
<evidence type="ECO:0000256" key="4">
    <source>
        <dbReference type="ARBA" id="ARBA00022692"/>
    </source>
</evidence>
<sequence>MSTSSSPAFPLRVVVIVALAVFMTSLDNLVVGVALPSIQSDLGGSLESLEWTVNGYTLAFAVFLLTGAALGDRFGRKRMFLVGLTIFTLSSALAALSTSIDVLVAARALQGLGAAIVTPLTLTILADAVPQEKRGLAIGIWGGIGGLGVAVGPAVGGAVVEGLHWAWIFWLNVPVGLILLPVAYRHLRESHGDRSPIDRPGLLLATVGLFSVTFGIVRSQVLGWGSTTVVASLAVGVALLTGFVLWELRARAPMLPMKLFRSIPFAATNGLSFAMFFGMFGSIFLLSQFFQVAQQMGPLEAGLRTLPWTAMPVLVAPIAGILSDRIGARPLLVTGMALQSIALFWLSRVSTPTVPYGEMIAPFVLAGVGTALVFAPVAGAVLASVPAAMAGKASGTTNAIREAGGVFGVAILATIFSAHGGHGDPQAFTDGLVAALPVGAAMLAVGAVVGLLAPGRRPAPSAVASDDGVGLAVAAEGA</sequence>
<dbReference type="Gene3D" id="1.20.1720.10">
    <property type="entry name" value="Multidrug resistance protein D"/>
    <property type="match status" value="1"/>
</dbReference>
<keyword evidence="3" id="KW-1003">Cell membrane</keyword>
<dbReference type="PROSITE" id="PS50850">
    <property type="entry name" value="MFS"/>
    <property type="match status" value="1"/>
</dbReference>
<evidence type="ECO:0000256" key="3">
    <source>
        <dbReference type="ARBA" id="ARBA00022475"/>
    </source>
</evidence>
<evidence type="ECO:0000256" key="1">
    <source>
        <dbReference type="ARBA" id="ARBA00004651"/>
    </source>
</evidence>
<dbReference type="Pfam" id="PF07690">
    <property type="entry name" value="MFS_1"/>
    <property type="match status" value="1"/>
</dbReference>